<accession>A0A0A9SV97</accession>
<sequence length="54" mass="6028">MGPAGLCMCMHKQTTTPYPAFTLCACNNPRNQNLFLLLVLLSCLPTLLLIYLKE</sequence>
<dbReference type="AlphaFoldDB" id="A0A0A9SV97"/>
<proteinExistence type="predicted"/>
<name>A0A0A9SV97_ARUDO</name>
<organism evidence="1">
    <name type="scientific">Arundo donax</name>
    <name type="common">Giant reed</name>
    <name type="synonym">Donax arundinaceus</name>
    <dbReference type="NCBI Taxonomy" id="35708"/>
    <lineage>
        <taxon>Eukaryota</taxon>
        <taxon>Viridiplantae</taxon>
        <taxon>Streptophyta</taxon>
        <taxon>Embryophyta</taxon>
        <taxon>Tracheophyta</taxon>
        <taxon>Spermatophyta</taxon>
        <taxon>Magnoliopsida</taxon>
        <taxon>Liliopsida</taxon>
        <taxon>Poales</taxon>
        <taxon>Poaceae</taxon>
        <taxon>PACMAD clade</taxon>
        <taxon>Arundinoideae</taxon>
        <taxon>Arundineae</taxon>
        <taxon>Arundo</taxon>
    </lineage>
</organism>
<evidence type="ECO:0000313" key="1">
    <source>
        <dbReference type="EMBL" id="JAD56712.1"/>
    </source>
</evidence>
<dbReference type="EMBL" id="GBRH01241183">
    <property type="protein sequence ID" value="JAD56712.1"/>
    <property type="molecule type" value="Transcribed_RNA"/>
</dbReference>
<protein>
    <submittedName>
        <fullName evidence="1">Uncharacterized protein</fullName>
    </submittedName>
</protein>
<reference evidence="1" key="2">
    <citation type="journal article" date="2015" name="Data Brief">
        <title>Shoot transcriptome of the giant reed, Arundo donax.</title>
        <authorList>
            <person name="Barrero R.A."/>
            <person name="Guerrero F.D."/>
            <person name="Moolhuijzen P."/>
            <person name="Goolsby J.A."/>
            <person name="Tidwell J."/>
            <person name="Bellgard S.E."/>
            <person name="Bellgard M.I."/>
        </authorList>
    </citation>
    <scope>NUCLEOTIDE SEQUENCE</scope>
    <source>
        <tissue evidence="1">Shoot tissue taken approximately 20 cm above the soil surface</tissue>
    </source>
</reference>
<reference evidence="1" key="1">
    <citation type="submission" date="2014-09" db="EMBL/GenBank/DDBJ databases">
        <authorList>
            <person name="Magalhaes I.L.F."/>
            <person name="Oliveira U."/>
            <person name="Santos F.R."/>
            <person name="Vidigal T.H.D.A."/>
            <person name="Brescovit A.D."/>
            <person name="Santos A.J."/>
        </authorList>
    </citation>
    <scope>NUCLEOTIDE SEQUENCE</scope>
    <source>
        <tissue evidence="1">Shoot tissue taken approximately 20 cm above the soil surface</tissue>
    </source>
</reference>